<proteinExistence type="predicted"/>
<reference evidence="3" key="2">
    <citation type="submission" date="2017-02" db="EMBL/GenBank/DDBJ databases">
        <title>Sunflower complete genome.</title>
        <authorList>
            <person name="Langlade N."/>
            <person name="Munos S."/>
        </authorList>
    </citation>
    <scope>NUCLEOTIDE SEQUENCE [LARGE SCALE GENOMIC DNA]</scope>
    <source>
        <tissue evidence="3">Leaves</tissue>
    </source>
</reference>
<keyword evidence="4" id="KW-1185">Reference proteome</keyword>
<protein>
    <submittedName>
        <fullName evidence="2">BAH domain-containing protein</fullName>
    </submittedName>
    <submittedName>
        <fullName evidence="3">Putative bromo adjacent homology (BAH) domain protein</fullName>
    </submittedName>
</protein>
<evidence type="ECO:0000313" key="3">
    <source>
        <dbReference type="EMBL" id="OTG06101.1"/>
    </source>
</evidence>
<dbReference type="Gramene" id="mRNA:HanXRQr2_Chr12g0554191">
    <property type="protein sequence ID" value="CDS:HanXRQr2_Chr12g0554191.1"/>
    <property type="gene ID" value="HanXRQr2_Chr12g0554191"/>
</dbReference>
<dbReference type="EMBL" id="CM007901">
    <property type="protein sequence ID" value="OTG06101.1"/>
    <property type="molecule type" value="Genomic_DNA"/>
</dbReference>
<dbReference type="InterPro" id="IPR001025">
    <property type="entry name" value="BAH_dom"/>
</dbReference>
<dbReference type="Proteomes" id="UP000215914">
    <property type="component" value="Chromosome 12"/>
</dbReference>
<dbReference type="AlphaFoldDB" id="A0A251T843"/>
<reference evidence="2" key="3">
    <citation type="submission" date="2020-06" db="EMBL/GenBank/DDBJ databases">
        <title>Helianthus annuus Genome sequencing and assembly Release 2.</title>
        <authorList>
            <person name="Gouzy J."/>
            <person name="Langlade N."/>
            <person name="Munos S."/>
        </authorList>
    </citation>
    <scope>NUCLEOTIDE SEQUENCE</scope>
    <source>
        <tissue evidence="2">Leaves</tissue>
    </source>
</reference>
<dbReference type="PANTHER" id="PTHR46364">
    <property type="entry name" value="OS08G0421900 PROTEIN"/>
    <property type="match status" value="1"/>
</dbReference>
<name>A0A251T843_HELAN</name>
<evidence type="ECO:0000259" key="1">
    <source>
        <dbReference type="PROSITE" id="PS51038"/>
    </source>
</evidence>
<dbReference type="STRING" id="4232.A0A251T843"/>
<reference evidence="2 4" key="1">
    <citation type="journal article" date="2017" name="Nature">
        <title>The sunflower genome provides insights into oil metabolism, flowering and Asterid evolution.</title>
        <authorList>
            <person name="Badouin H."/>
            <person name="Gouzy J."/>
            <person name="Grassa C.J."/>
            <person name="Murat F."/>
            <person name="Staton S.E."/>
            <person name="Cottret L."/>
            <person name="Lelandais-Briere C."/>
            <person name="Owens G.L."/>
            <person name="Carrere S."/>
            <person name="Mayjonade B."/>
            <person name="Legrand L."/>
            <person name="Gill N."/>
            <person name="Kane N.C."/>
            <person name="Bowers J.E."/>
            <person name="Hubner S."/>
            <person name="Bellec A."/>
            <person name="Berard A."/>
            <person name="Berges H."/>
            <person name="Blanchet N."/>
            <person name="Boniface M.C."/>
            <person name="Brunel D."/>
            <person name="Catrice O."/>
            <person name="Chaidir N."/>
            <person name="Claudel C."/>
            <person name="Donnadieu C."/>
            <person name="Faraut T."/>
            <person name="Fievet G."/>
            <person name="Helmstetter N."/>
            <person name="King M."/>
            <person name="Knapp S.J."/>
            <person name="Lai Z."/>
            <person name="Le Paslier M.C."/>
            <person name="Lippi Y."/>
            <person name="Lorenzon L."/>
            <person name="Mandel J.R."/>
            <person name="Marage G."/>
            <person name="Marchand G."/>
            <person name="Marquand E."/>
            <person name="Bret-Mestries E."/>
            <person name="Morien E."/>
            <person name="Nambeesan S."/>
            <person name="Nguyen T."/>
            <person name="Pegot-Espagnet P."/>
            <person name="Pouilly N."/>
            <person name="Raftis F."/>
            <person name="Sallet E."/>
            <person name="Schiex T."/>
            <person name="Thomas J."/>
            <person name="Vandecasteele C."/>
            <person name="Vares D."/>
            <person name="Vear F."/>
            <person name="Vautrin S."/>
            <person name="Crespi M."/>
            <person name="Mangin B."/>
            <person name="Burke J.M."/>
            <person name="Salse J."/>
            <person name="Munos S."/>
            <person name="Vincourt P."/>
            <person name="Rieseberg L.H."/>
            <person name="Langlade N.B."/>
        </authorList>
    </citation>
    <scope>NUCLEOTIDE SEQUENCE [LARGE SCALE GENOMIC DNA]</scope>
    <source>
        <strain evidence="4">cv. SF193</strain>
        <tissue evidence="2">Leaves</tissue>
    </source>
</reference>
<dbReference type="InParanoid" id="A0A251T843"/>
<dbReference type="InterPro" id="IPR043151">
    <property type="entry name" value="BAH_sf"/>
</dbReference>
<evidence type="ECO:0000313" key="4">
    <source>
        <dbReference type="Proteomes" id="UP000215914"/>
    </source>
</evidence>
<dbReference type="Gene3D" id="2.30.30.490">
    <property type="match status" value="1"/>
</dbReference>
<accession>A0A251T843</accession>
<dbReference type="GO" id="GO:0003682">
    <property type="term" value="F:chromatin binding"/>
    <property type="evidence" value="ECO:0007669"/>
    <property type="project" value="InterPro"/>
</dbReference>
<dbReference type="SMART" id="SM00439">
    <property type="entry name" value="BAH"/>
    <property type="match status" value="1"/>
</dbReference>
<organism evidence="3 4">
    <name type="scientific">Helianthus annuus</name>
    <name type="common">Common sunflower</name>
    <dbReference type="NCBI Taxonomy" id="4232"/>
    <lineage>
        <taxon>Eukaryota</taxon>
        <taxon>Viridiplantae</taxon>
        <taxon>Streptophyta</taxon>
        <taxon>Embryophyta</taxon>
        <taxon>Tracheophyta</taxon>
        <taxon>Spermatophyta</taxon>
        <taxon>Magnoliopsida</taxon>
        <taxon>eudicotyledons</taxon>
        <taxon>Gunneridae</taxon>
        <taxon>Pentapetalae</taxon>
        <taxon>asterids</taxon>
        <taxon>campanulids</taxon>
        <taxon>Asterales</taxon>
        <taxon>Asteraceae</taxon>
        <taxon>Asteroideae</taxon>
        <taxon>Heliantheae alliance</taxon>
        <taxon>Heliantheae</taxon>
        <taxon>Helianthus</taxon>
    </lineage>
</organism>
<sequence>MLMRPAESDAPSYIAKVEKLMADDENSETMVRVRWYYRPEDTVEGRGTFHGVKEIFLTNDYDMQSTQAIQGKCVVHTLQQYMKLKYVGVDDYFCRYEYDAGERDPLVADGERFTP</sequence>
<dbReference type="EMBL" id="MNCJ02000327">
    <property type="protein sequence ID" value="KAF5779000.1"/>
    <property type="molecule type" value="Genomic_DNA"/>
</dbReference>
<evidence type="ECO:0000313" key="2">
    <source>
        <dbReference type="EMBL" id="KAF5779000.1"/>
    </source>
</evidence>
<gene>
    <name evidence="3" type="ORF">HannXRQ_Chr12g0381041</name>
    <name evidence="2" type="ORF">HanXRQr2_Chr12g0554191</name>
</gene>
<dbReference type="PROSITE" id="PS51038">
    <property type="entry name" value="BAH"/>
    <property type="match status" value="1"/>
</dbReference>
<feature type="domain" description="BAH" evidence="1">
    <location>
        <begin position="1"/>
        <end position="109"/>
    </location>
</feature>
<dbReference type="Pfam" id="PF01426">
    <property type="entry name" value="BAH"/>
    <property type="match status" value="1"/>
</dbReference>